<evidence type="ECO:0000256" key="1">
    <source>
        <dbReference type="ARBA" id="ARBA00004414"/>
    </source>
</evidence>
<evidence type="ECO:0000256" key="2">
    <source>
        <dbReference type="ARBA" id="ARBA00004651"/>
    </source>
</evidence>
<dbReference type="GO" id="GO:0051604">
    <property type="term" value="P:protein maturation"/>
    <property type="evidence" value="ECO:0007669"/>
    <property type="project" value="UniProtKB-ARBA"/>
</dbReference>
<dbReference type="AlphaFoldDB" id="A0A8C3MMZ4"/>
<protein>
    <recommendedName>
        <fullName evidence="13">Tetraspanin-15</fullName>
    </recommendedName>
</protein>
<keyword evidence="6" id="KW-0967">Endosome</keyword>
<keyword evidence="7" id="KW-1133">Transmembrane helix</keyword>
<keyword evidence="8" id="KW-0472">Membrane</keyword>
<evidence type="ECO:0000256" key="12">
    <source>
        <dbReference type="ARBA" id="ARBA00065909"/>
    </source>
</evidence>
<dbReference type="InterPro" id="IPR018499">
    <property type="entry name" value="Tetraspanin/Peripherin"/>
</dbReference>
<accession>A0A8C3MMZ4</accession>
<evidence type="ECO:0000256" key="3">
    <source>
        <dbReference type="ARBA" id="ARBA00006840"/>
    </source>
</evidence>
<reference evidence="14" key="1">
    <citation type="submission" date="2020-02" db="EMBL/GenBank/DDBJ databases">
        <authorList>
            <person name="Enbody D E."/>
            <person name="Pettersson E M."/>
        </authorList>
    </citation>
    <scope>NUCLEOTIDE SEQUENCE [LARGE SCALE GENOMIC DNA]</scope>
</reference>
<dbReference type="PRINTS" id="PR00259">
    <property type="entry name" value="TMFOUR"/>
</dbReference>
<accession>A0A8U8BDI2</accession>
<evidence type="ECO:0000256" key="9">
    <source>
        <dbReference type="ARBA" id="ARBA00023157"/>
    </source>
</evidence>
<evidence type="ECO:0000256" key="11">
    <source>
        <dbReference type="ARBA" id="ARBA00056423"/>
    </source>
</evidence>
<comment type="function">
    <text evidence="11">Part of TspanC8 subgroup, composed of 6 members that interact with the transmembrane metalloprotease ADAM10. This interaction is required for ADAM10 exit from the endoplasmic reticulum and for enzymatic maturation and trafficking to the cell surface as well as substrate specificity. Different TspanC8/ADAM10 complexes have distinct substrates. Promotes ADAM10-mediated cleavage of CDH2. Negatively regulates ligand-induced Notch activity probably by regulating ADAM10 activity.</text>
</comment>
<keyword evidence="9" id="KW-1015">Disulfide bond</keyword>
<evidence type="ECO:0000256" key="6">
    <source>
        <dbReference type="ARBA" id="ARBA00022753"/>
    </source>
</evidence>
<dbReference type="Pfam" id="PF00335">
    <property type="entry name" value="Tetraspanin"/>
    <property type="match status" value="1"/>
</dbReference>
<reference evidence="14" key="3">
    <citation type="submission" date="2025-09" db="UniProtKB">
        <authorList>
            <consortium name="Ensembl"/>
        </authorList>
    </citation>
    <scope>IDENTIFICATION</scope>
</reference>
<dbReference type="InterPro" id="IPR008952">
    <property type="entry name" value="Tetraspanin_EC2_sf"/>
</dbReference>
<evidence type="ECO:0000256" key="7">
    <source>
        <dbReference type="ARBA" id="ARBA00022989"/>
    </source>
</evidence>
<comment type="subunit">
    <text evidence="12">Interacts with ADAM10; the interaction influences ADAM10 substrate specificity, endocytosis and turnover.</text>
</comment>
<dbReference type="GO" id="GO:0005886">
    <property type="term" value="C:plasma membrane"/>
    <property type="evidence" value="ECO:0007669"/>
    <property type="project" value="UniProtKB-SubCell"/>
</dbReference>
<evidence type="ECO:0000256" key="8">
    <source>
        <dbReference type="ARBA" id="ARBA00023136"/>
    </source>
</evidence>
<organism evidence="14 15">
    <name type="scientific">Geospiza parvula</name>
    <name type="common">Small tree-finch</name>
    <name type="synonym">Camarhynchus parvulus</name>
    <dbReference type="NCBI Taxonomy" id="87175"/>
    <lineage>
        <taxon>Eukaryota</taxon>
        <taxon>Metazoa</taxon>
        <taxon>Chordata</taxon>
        <taxon>Craniata</taxon>
        <taxon>Vertebrata</taxon>
        <taxon>Euteleostomi</taxon>
        <taxon>Archelosauria</taxon>
        <taxon>Archosauria</taxon>
        <taxon>Dinosauria</taxon>
        <taxon>Saurischia</taxon>
        <taxon>Theropoda</taxon>
        <taxon>Coelurosauria</taxon>
        <taxon>Aves</taxon>
        <taxon>Neognathae</taxon>
        <taxon>Neoaves</taxon>
        <taxon>Telluraves</taxon>
        <taxon>Australaves</taxon>
        <taxon>Passeriformes</taxon>
        <taxon>Thraupidae</taxon>
        <taxon>Camarhynchus</taxon>
    </lineage>
</organism>
<dbReference type="FunFam" id="1.10.1450.10:FF:000011">
    <property type="entry name" value="Tetraspanin"/>
    <property type="match status" value="1"/>
</dbReference>
<dbReference type="CDD" id="cd03158">
    <property type="entry name" value="penumbra_like_LEL"/>
    <property type="match status" value="1"/>
</dbReference>
<comment type="similarity">
    <text evidence="3">Belongs to the tetraspanin (TM4SF) family.</text>
</comment>
<name>A0A8C3MMZ4_GEOPR</name>
<dbReference type="GO" id="GO:0031902">
    <property type="term" value="C:late endosome membrane"/>
    <property type="evidence" value="ECO:0007669"/>
    <property type="project" value="UniProtKB-SubCell"/>
</dbReference>
<dbReference type="Ensembl" id="ENSCPVT00000008624.2">
    <property type="protein sequence ID" value="ENSCPVP00000008304.2"/>
    <property type="gene ID" value="ENSCPVG00000006042.2"/>
</dbReference>
<evidence type="ECO:0000313" key="14">
    <source>
        <dbReference type="Ensembl" id="ENSCPVP00000008304.2"/>
    </source>
</evidence>
<dbReference type="SUPFAM" id="SSF48652">
    <property type="entry name" value="Tetraspanin"/>
    <property type="match status" value="1"/>
</dbReference>
<evidence type="ECO:0000256" key="13">
    <source>
        <dbReference type="ARBA" id="ARBA00073329"/>
    </source>
</evidence>
<keyword evidence="10" id="KW-0325">Glycoprotein</keyword>
<dbReference type="PANTHER" id="PTHR19282:SF199">
    <property type="entry name" value="TETRASPANIN"/>
    <property type="match status" value="1"/>
</dbReference>
<sequence>MLRELCQERPPLSPREFCSSLGMRRRFSSRGSRSGVAGDDPESRIFGQRSLSQLLGLLLLAVGAYAEAERQRHRTLEGVFLAPAVLLLLLGSCVFLVSFVGMVGSLRDNRALLRTFFWVLLLIFLTELLLILVEIIFESKMNEVFHSNIQEGIRHYYDDLDFKNILDFVQEKFSCCGGDEFRDWEVNQYHRCNGSGALACGVPHSCCVRGAPGAVVNTLCGYRALDKERLELLGTIHVRGCIHAVGLWLKDNFQTTLAIVCSLLLPQVRLQFPNSSCNSQIPAPIPQFWLQFPNSHLQFPNSRLQFPNSRCNSQTPSCNSQILAAVPKLIAAIPKFPNPGCNSQIPIAIPKLPLQFPNSRCSSQIPAPIPKFPLQFPNSRSNSQIPAAIPNRCSSQIPAPIPKFPLQFPNSRSNSQIPAAIPKFPLQFPNSSCNSPIPTAIPKFQIQFPNPSCNSQIPAAVPKFQLQFPNSHCNSQIPAPIPKSHCNSPIPAAIPKFPLQFPAGRSPQDQG</sequence>
<dbReference type="PANTHER" id="PTHR19282">
    <property type="entry name" value="TETRASPANIN"/>
    <property type="match status" value="1"/>
</dbReference>
<evidence type="ECO:0000313" key="15">
    <source>
        <dbReference type="Proteomes" id="UP000694382"/>
    </source>
</evidence>
<evidence type="ECO:0000256" key="4">
    <source>
        <dbReference type="ARBA" id="ARBA00022475"/>
    </source>
</evidence>
<dbReference type="Proteomes" id="UP000694382">
    <property type="component" value="Chromosome 22"/>
</dbReference>
<evidence type="ECO:0000256" key="10">
    <source>
        <dbReference type="ARBA" id="ARBA00023180"/>
    </source>
</evidence>
<reference evidence="14" key="2">
    <citation type="submission" date="2025-08" db="UniProtKB">
        <authorList>
            <consortium name="Ensembl"/>
        </authorList>
    </citation>
    <scope>IDENTIFICATION</scope>
</reference>
<comment type="subcellular location">
    <subcellularLocation>
        <location evidence="2">Cell membrane</location>
        <topology evidence="2">Multi-pass membrane protein</topology>
    </subcellularLocation>
    <subcellularLocation>
        <location evidence="1">Late endosome membrane</location>
    </subcellularLocation>
</comment>
<keyword evidence="5" id="KW-0812">Transmembrane</keyword>
<keyword evidence="4" id="KW-1003">Cell membrane</keyword>
<dbReference type="GO" id="GO:0019899">
    <property type="term" value="F:enzyme binding"/>
    <property type="evidence" value="ECO:0007669"/>
    <property type="project" value="UniProtKB-ARBA"/>
</dbReference>
<keyword evidence="15" id="KW-1185">Reference proteome</keyword>
<proteinExistence type="inferred from homology"/>
<evidence type="ECO:0000256" key="5">
    <source>
        <dbReference type="ARBA" id="ARBA00022692"/>
    </source>
</evidence>
<dbReference type="Gene3D" id="1.10.1450.10">
    <property type="entry name" value="Tetraspanin"/>
    <property type="match status" value="1"/>
</dbReference>